<accession>A0A846MUL5</accession>
<evidence type="ECO:0000313" key="2">
    <source>
        <dbReference type="EMBL" id="NIK86925.1"/>
    </source>
</evidence>
<reference evidence="2 3" key="1">
    <citation type="submission" date="2020-03" db="EMBL/GenBank/DDBJ databases">
        <title>Genomic Encyclopedia of Type Strains, Phase IV (KMG-IV): sequencing the most valuable type-strain genomes for metagenomic binning, comparative biology and taxonomic classification.</title>
        <authorList>
            <person name="Goeker M."/>
        </authorList>
    </citation>
    <scope>NUCLEOTIDE SEQUENCE [LARGE SCALE GENOMIC DNA]</scope>
    <source>
        <strain evidence="2 3">DSM 19867</strain>
    </source>
</reference>
<dbReference type="EMBL" id="JAASRM010000001">
    <property type="protein sequence ID" value="NIK86925.1"/>
    <property type="molecule type" value="Genomic_DNA"/>
</dbReference>
<feature type="transmembrane region" description="Helical" evidence="1">
    <location>
        <begin position="279"/>
        <end position="305"/>
    </location>
</feature>
<feature type="transmembrane region" description="Helical" evidence="1">
    <location>
        <begin position="148"/>
        <end position="163"/>
    </location>
</feature>
<proteinExistence type="predicted"/>
<feature type="transmembrane region" description="Helical" evidence="1">
    <location>
        <begin position="241"/>
        <end position="267"/>
    </location>
</feature>
<feature type="transmembrane region" description="Helical" evidence="1">
    <location>
        <begin position="355"/>
        <end position="381"/>
    </location>
</feature>
<keyword evidence="1" id="KW-1133">Transmembrane helix</keyword>
<feature type="transmembrane region" description="Helical" evidence="1">
    <location>
        <begin position="169"/>
        <end position="187"/>
    </location>
</feature>
<evidence type="ECO:0000256" key="1">
    <source>
        <dbReference type="SAM" id="Phobius"/>
    </source>
</evidence>
<gene>
    <name evidence="2" type="ORF">FHS83_000243</name>
</gene>
<keyword evidence="1" id="KW-0812">Transmembrane</keyword>
<keyword evidence="1" id="KW-0472">Membrane</keyword>
<name>A0A846MUL5_9PROT</name>
<feature type="transmembrane region" description="Helical" evidence="1">
    <location>
        <begin position="401"/>
        <end position="422"/>
    </location>
</feature>
<comment type="caution">
    <text evidence="2">The sequence shown here is derived from an EMBL/GenBank/DDBJ whole genome shotgun (WGS) entry which is preliminary data.</text>
</comment>
<feature type="transmembrane region" description="Helical" evidence="1">
    <location>
        <begin position="118"/>
        <end position="141"/>
    </location>
</feature>
<feature type="transmembrane region" description="Helical" evidence="1">
    <location>
        <begin position="325"/>
        <end position="343"/>
    </location>
</feature>
<protein>
    <recommendedName>
        <fullName evidence="4">Glycosyltransferase RgtA/B/C/D-like domain-containing protein</fullName>
    </recommendedName>
</protein>
<dbReference type="Proteomes" id="UP000570514">
    <property type="component" value="Unassembled WGS sequence"/>
</dbReference>
<keyword evidence="3" id="KW-1185">Reference proteome</keyword>
<feature type="transmembrane region" description="Helical" evidence="1">
    <location>
        <begin position="199"/>
        <end position="226"/>
    </location>
</feature>
<evidence type="ECO:0000313" key="3">
    <source>
        <dbReference type="Proteomes" id="UP000570514"/>
    </source>
</evidence>
<dbReference type="AlphaFoldDB" id="A0A846MUL5"/>
<sequence>MLDIFTNRVRGNGPIQAVPHTRVAREEARVSARERLAAAVALFLVLITVIFIVGPEYAQARLYADALNYWIMAEAIVRSGSPNVSLLDGVPPEVYAPVVSYLRAPIFWLTQDTAIRLAAIQLQNAFFLTLFATLSSIYLQWRGTSRKWLIFSPFLFCAIATPWPQNVLFLLSDTTFACLTMAALVLYMRSWRQRRFAALTVCGFVICLILAILAKFTAIAVLAYALVDLALRPKGQLRRQWVVLLGALGAAAVLVVFGTPYAAHYVASGLHKISPHAPLWTLATASLNFISSTIPSLIVPNYIFVYLHNDIANVATPELLHRKEVVWLLIGTLISALILRGAIRLRREALPEVAALLVCSPVFALIFGSALRYTAVFQAFFIRFFENGIGDLLESAEAKKIIPVLRFLGGLSIAIFVLGSAWQISRLWQASRQANTIYAAEERVLRAIAKQNDPVFVPYAYSARWVALLKLHGVTTSRAADMLAAGKRAYVIEDCERQYCAGVAAFRKTFSSEMKARCGKIDLVPVAQLAGGHMHALIQEVKSAGPCTSKHAR</sequence>
<feature type="transmembrane region" description="Helical" evidence="1">
    <location>
        <begin position="36"/>
        <end position="54"/>
    </location>
</feature>
<organism evidence="2 3">
    <name type="scientific">Rhizomicrobium palustre</name>
    <dbReference type="NCBI Taxonomy" id="189966"/>
    <lineage>
        <taxon>Bacteria</taxon>
        <taxon>Pseudomonadati</taxon>
        <taxon>Pseudomonadota</taxon>
        <taxon>Alphaproteobacteria</taxon>
        <taxon>Micropepsales</taxon>
        <taxon>Micropepsaceae</taxon>
        <taxon>Rhizomicrobium</taxon>
    </lineage>
</organism>
<dbReference type="RefSeq" id="WP_167080055.1">
    <property type="nucleotide sequence ID" value="NZ_BAAADC010000001.1"/>
</dbReference>
<evidence type="ECO:0008006" key="4">
    <source>
        <dbReference type="Google" id="ProtNLM"/>
    </source>
</evidence>